<dbReference type="PANTHER" id="PTHR46889">
    <property type="entry name" value="TRANSPOSASE INSF FOR INSERTION SEQUENCE IS3B-RELATED"/>
    <property type="match status" value="1"/>
</dbReference>
<dbReference type="PROSITE" id="PS50994">
    <property type="entry name" value="INTEGRASE"/>
    <property type="match status" value="1"/>
</dbReference>
<dbReference type="Gene3D" id="3.30.420.10">
    <property type="entry name" value="Ribonuclease H-like superfamily/Ribonuclease H"/>
    <property type="match status" value="1"/>
</dbReference>
<protein>
    <submittedName>
        <fullName evidence="2">Transposase</fullName>
    </submittedName>
</protein>
<sequence>GIQISRRKISRIMKNRGLKSSYTVAYFKVHHSTCNEAKTTNVLNRKFLRDNPLEAIVTDLTYVRVGKKWNYVCFILDLFNREILGYSCGEHKYAVLVKKAFSRIKQPLTEVEIFHTDRGKEFDNQAIDELLTTFDINRSLSHKGCPFDNAVAESTYKSLKVEFVYQYTFETLQQLDLELFDYVNWWNHLRLHGTLGYETPVGYRNQRLAQRILDNELGCANASEAV</sequence>
<dbReference type="InterPro" id="IPR036397">
    <property type="entry name" value="RNaseH_sf"/>
</dbReference>
<dbReference type="InterPro" id="IPR012337">
    <property type="entry name" value="RNaseH-like_sf"/>
</dbReference>
<dbReference type="PANTHER" id="PTHR46889:SF4">
    <property type="entry name" value="TRANSPOSASE INSO FOR INSERTION SEQUENCE ELEMENT IS911B-RELATED"/>
    <property type="match status" value="1"/>
</dbReference>
<feature type="domain" description="Integrase catalytic" evidence="1">
    <location>
        <begin position="48"/>
        <end position="208"/>
    </location>
</feature>
<gene>
    <name evidence="2" type="ORF">SMG_02265</name>
</gene>
<dbReference type="InterPro" id="IPR048020">
    <property type="entry name" value="Transpos_IS3"/>
</dbReference>
<proteinExistence type="predicted"/>
<dbReference type="NCBIfam" id="NF033516">
    <property type="entry name" value="transpos_IS3"/>
    <property type="match status" value="1"/>
</dbReference>
<dbReference type="AlphaFoldDB" id="A0A829ET85"/>
<dbReference type="GO" id="GO:0015074">
    <property type="term" value="P:DNA integration"/>
    <property type="evidence" value="ECO:0007669"/>
    <property type="project" value="InterPro"/>
</dbReference>
<accession>A0A829ET85</accession>
<dbReference type="SUPFAM" id="SSF53098">
    <property type="entry name" value="Ribonuclease H-like"/>
    <property type="match status" value="1"/>
</dbReference>
<comment type="caution">
    <text evidence="2">The sequence shown here is derived from an EMBL/GenBank/DDBJ whole genome shotgun (WGS) entry which is preliminary data.</text>
</comment>
<evidence type="ECO:0000313" key="2">
    <source>
        <dbReference type="EMBL" id="EOG23712.1"/>
    </source>
</evidence>
<dbReference type="InterPro" id="IPR001584">
    <property type="entry name" value="Integrase_cat-core"/>
</dbReference>
<dbReference type="Pfam" id="PF13333">
    <property type="entry name" value="rve_2"/>
    <property type="match status" value="1"/>
</dbReference>
<evidence type="ECO:0000259" key="1">
    <source>
        <dbReference type="PROSITE" id="PS50994"/>
    </source>
</evidence>
<dbReference type="Pfam" id="PF00665">
    <property type="entry name" value="rve"/>
    <property type="match status" value="1"/>
</dbReference>
<organism evidence="2 3">
    <name type="scientific">Enterococcus faecium EnGen0180</name>
    <dbReference type="NCBI Taxonomy" id="1157475"/>
    <lineage>
        <taxon>Bacteria</taxon>
        <taxon>Bacillati</taxon>
        <taxon>Bacillota</taxon>
        <taxon>Bacilli</taxon>
        <taxon>Lactobacillales</taxon>
        <taxon>Enterococcaceae</taxon>
        <taxon>Enterococcus</taxon>
    </lineage>
</organism>
<evidence type="ECO:0000313" key="3">
    <source>
        <dbReference type="Proteomes" id="UP000013834"/>
    </source>
</evidence>
<feature type="non-terminal residue" evidence="2">
    <location>
        <position position="1"/>
    </location>
</feature>
<name>A0A829ET85_ENTFC</name>
<dbReference type="InterPro" id="IPR050900">
    <property type="entry name" value="Transposase_IS3/IS150/IS904"/>
</dbReference>
<reference evidence="2 3" key="1">
    <citation type="submission" date="2013-02" db="EMBL/GenBank/DDBJ databases">
        <title>The Genome Sequence of Enterococcus faecium VRE_84.</title>
        <authorList>
            <consortium name="The Broad Institute Genome Sequencing Platform"/>
            <consortium name="The Broad Institute Genome Sequencing Center for Infectious Disease"/>
            <person name="Earl A.M."/>
            <person name="Gilmore M.S."/>
            <person name="Lebreton F."/>
            <person name="Hammerum A.M."/>
            <person name="Jensen L.B."/>
            <person name="Guardabassi L."/>
            <person name="Walker B."/>
            <person name="Young S.K."/>
            <person name="Zeng Q."/>
            <person name="Gargeya S."/>
            <person name="Fitzgerald M."/>
            <person name="Haas B."/>
            <person name="Abouelleil A."/>
            <person name="Alvarado L."/>
            <person name="Arachchi H.M."/>
            <person name="Berlin A.M."/>
            <person name="Chapman S.B."/>
            <person name="Dewar J."/>
            <person name="Goldberg J."/>
            <person name="Griggs A."/>
            <person name="Gujja S."/>
            <person name="Hansen M."/>
            <person name="Howarth C."/>
            <person name="Imamovic A."/>
            <person name="Larimer J."/>
            <person name="McCowan C."/>
            <person name="Murphy C."/>
            <person name="Neiman D."/>
            <person name="Pearson M."/>
            <person name="Priest M."/>
            <person name="Roberts A."/>
            <person name="Saif S."/>
            <person name="Shea T."/>
            <person name="Sisk P."/>
            <person name="Sykes S."/>
            <person name="Wortman J."/>
            <person name="Nusbaum C."/>
            <person name="Birren B."/>
        </authorList>
    </citation>
    <scope>NUCLEOTIDE SEQUENCE [LARGE SCALE GENOMIC DNA]</scope>
    <source>
        <strain evidence="2 3">VRE 84</strain>
    </source>
</reference>
<dbReference type="GO" id="GO:0003676">
    <property type="term" value="F:nucleic acid binding"/>
    <property type="evidence" value="ECO:0007669"/>
    <property type="project" value="InterPro"/>
</dbReference>
<dbReference type="Proteomes" id="UP000013834">
    <property type="component" value="Unassembled WGS sequence"/>
</dbReference>
<dbReference type="EMBL" id="AIVF01000039">
    <property type="protein sequence ID" value="EOG23712.1"/>
    <property type="molecule type" value="Genomic_DNA"/>
</dbReference>